<feature type="transmembrane region" description="Helical" evidence="1">
    <location>
        <begin position="125"/>
        <end position="147"/>
    </location>
</feature>
<dbReference type="EMBL" id="QOCW01000009">
    <property type="protein sequence ID" value="RBW69604.1"/>
    <property type="molecule type" value="Genomic_DNA"/>
</dbReference>
<dbReference type="AlphaFoldDB" id="A0A366XZL3"/>
<keyword evidence="1" id="KW-0472">Membrane</keyword>
<feature type="transmembrane region" description="Helical" evidence="1">
    <location>
        <begin position="92"/>
        <end position="113"/>
    </location>
</feature>
<dbReference type="OrthoDB" id="245523at2"/>
<dbReference type="GO" id="GO:0016787">
    <property type="term" value="F:hydrolase activity"/>
    <property type="evidence" value="ECO:0007669"/>
    <property type="project" value="UniProtKB-KW"/>
</dbReference>
<evidence type="ECO:0000256" key="1">
    <source>
        <dbReference type="SAM" id="Phobius"/>
    </source>
</evidence>
<keyword evidence="1" id="KW-1133">Transmembrane helix</keyword>
<keyword evidence="2" id="KW-0378">Hydrolase</keyword>
<organism evidence="2 3">
    <name type="scientific">Bacillus taeanensis</name>
    <dbReference type="NCBI Taxonomy" id="273032"/>
    <lineage>
        <taxon>Bacteria</taxon>
        <taxon>Bacillati</taxon>
        <taxon>Bacillota</taxon>
        <taxon>Bacilli</taxon>
        <taxon>Bacillales</taxon>
        <taxon>Bacillaceae</taxon>
        <taxon>Bacillus</taxon>
    </lineage>
</organism>
<dbReference type="InterPro" id="IPR007404">
    <property type="entry name" value="YdjM-like"/>
</dbReference>
<keyword evidence="1" id="KW-0812">Transmembrane</keyword>
<accession>A0A366XZL3</accession>
<proteinExistence type="predicted"/>
<protein>
    <submittedName>
        <fullName evidence="2">Metal-dependent hydrolase</fullName>
    </submittedName>
</protein>
<gene>
    <name evidence="2" type="ORF">DS031_10260</name>
</gene>
<dbReference type="Proteomes" id="UP000253314">
    <property type="component" value="Unassembled WGS sequence"/>
</dbReference>
<evidence type="ECO:0000313" key="2">
    <source>
        <dbReference type="EMBL" id="RBW69604.1"/>
    </source>
</evidence>
<keyword evidence="3" id="KW-1185">Reference proteome</keyword>
<feature type="transmembrane region" description="Helical" evidence="1">
    <location>
        <begin position="63"/>
        <end position="85"/>
    </location>
</feature>
<reference evidence="2 3" key="1">
    <citation type="submission" date="2018-07" db="EMBL/GenBank/DDBJ databases">
        <title>Lottiidibacillus patelloidae gen. nov., sp. nov., isolated from the intestinal tract of a marine limpet and the reclassification of B. taeanensis BH030017T, B. algicola KMM 3737T and B. hwajinpoensis SW-72T as genus Lottiidibacillus.</title>
        <authorList>
            <person name="Liu R."/>
            <person name="Huang Z."/>
        </authorList>
    </citation>
    <scope>NUCLEOTIDE SEQUENCE [LARGE SCALE GENOMIC DNA]</scope>
    <source>
        <strain evidence="2 3">BH030017</strain>
    </source>
</reference>
<dbReference type="PANTHER" id="PTHR40031">
    <property type="entry name" value="HYPOTHETICAL MEMBRANE SPANNING PROTEIN"/>
    <property type="match status" value="1"/>
</dbReference>
<evidence type="ECO:0000313" key="3">
    <source>
        <dbReference type="Proteomes" id="UP000253314"/>
    </source>
</evidence>
<name>A0A366XZL3_9BACI</name>
<dbReference type="PANTHER" id="PTHR40031:SF1">
    <property type="entry name" value="MEMBRANE-BOUND METAL-DEPENDENT HYDROLASE"/>
    <property type="match status" value="1"/>
</dbReference>
<sequence length="288" mass="33286">MDSITHTLFGVGLYHALKKENLTKREKNALLFTTIVGSQIPDSDVISQFWDYEGLYQLWHRGITHSIFLVPIWAIIIYLLVVFFFKVKHRSHFLIAMLAVAIHNTSDVLNAWGTGYLEPFSNVRLTLGTIPIIDFVIWLIFLVSFLLKRFSKHSAQKIFRWAWLAIVLHIMIQTAQGMFIRNDVKSDYEKVALSADFIPTQYTVIGKNGNEVDIALASLWKGFEVHTTLFSDEEADLEPLFSEKPEAETLTKWSPFVVVVNEDNRLGVFDPRFYRNGESFLFEYIEIK</sequence>
<dbReference type="Pfam" id="PF04307">
    <property type="entry name" value="YdjM"/>
    <property type="match status" value="1"/>
</dbReference>
<dbReference type="InterPro" id="IPR053170">
    <property type="entry name" value="Transcription_regulator"/>
</dbReference>
<dbReference type="RefSeq" id="WP_113805991.1">
    <property type="nucleotide sequence ID" value="NZ_QOCW01000009.1"/>
</dbReference>
<comment type="caution">
    <text evidence="2">The sequence shown here is derived from an EMBL/GenBank/DDBJ whole genome shotgun (WGS) entry which is preliminary data.</text>
</comment>
<feature type="transmembrane region" description="Helical" evidence="1">
    <location>
        <begin position="159"/>
        <end position="180"/>
    </location>
</feature>